<dbReference type="EMBL" id="ML119700">
    <property type="protein sequence ID" value="RPA79333.1"/>
    <property type="molecule type" value="Genomic_DNA"/>
</dbReference>
<keyword evidence="5" id="KW-0808">Transferase</keyword>
<evidence type="ECO:0000256" key="2">
    <source>
        <dbReference type="ARBA" id="ARBA00010945"/>
    </source>
</evidence>
<dbReference type="Proteomes" id="UP000275078">
    <property type="component" value="Unassembled WGS sequence"/>
</dbReference>
<feature type="compositionally biased region" description="Pro residues" evidence="13">
    <location>
        <begin position="772"/>
        <end position="782"/>
    </location>
</feature>
<dbReference type="GO" id="GO:0042276">
    <property type="term" value="P:error-prone translesion synthesis"/>
    <property type="evidence" value="ECO:0007669"/>
    <property type="project" value="TreeGrafter"/>
</dbReference>
<keyword evidence="12" id="KW-0539">Nucleus</keyword>
<sequence>MPIAQPSWDRRSVKDPLETPARSGSSNSYDELLEELDNEGVPFSSSPENQIPSSIAKQSSRSSTPNRTPNRNSAITEQSPRKSRPEDEFNAEGLSQLSQRSLNLGDLPKDFWDDYNSPAEQDHPQTTPKLVAAAHLQPAPKTSLKRRTPEPASSPVRPPNKRKRTESSPVVDRSEVPDSEDDEGFDQAPELGLSSSQKVEQEALRYLADPNVRNQTCLNPNFLTNFFQNSRLHHLSTWKAELKNRFQEMASSQTKRTNRRLPRRYILHVDFDSFFAAVSLLKRPELKDKPVAISHGQDGASEIASCNYKARSFKVHNGMWMREAKMLCPELVVLPYDFEAYEEASKKFYNVLIGVKADRIQSVSIDEALLDVSSLCISPDTREPASDSTIEREFEKADSIATAIRDRIRELTGCEVSVGIGGNILIARIALRRAKPSGQYHIRPIEVAGALENLKVVDLPTVGRALTTKLLSDLNVETVGDLRSKSKETLVRVLGPKTGEKMYEYSRGINREVVGELSVRQSVSVNINWGIRFENMDQVETFLRQLSEELSRRLEKQKKVGKALTLTIMTRAADAPVITPKFLGCGKCDTISKSVSLDSATFNAGKIYDKTIFMFRQNRIRPTELRGFALQMTALSEYTKGFKEVPSAQQQTLSFAKKTSSSSGAGSNRTEPPKVTKATSSSQEAQQKKLQPNIPPVDLSQVDPTFLEELNNMPSELRDEILADLAQQQQQQRQQGPISQPPPFAKSPSSTPSKRKTAQHLKSNPGMSRPISSPPLRRPPSQPFKTESNLTSPTDNEHEECPEGYDPEVFYSLPEDLKKEILEDARRQGKLKKKASTSTLSNNNASRASNKPGSSSKPAAPIASIFQKRAPHSAPAKIPTVSNTHPAYAPASISHPRVAFQNLVNMGEIELRIKQWFMDALVVGPHEDDLKAWIEYLKQVVIVEGDSEKALGFVAWFIELTSTVNAPPEAHEDWYKGALEAREEVARIVEEYDGAR</sequence>
<keyword evidence="10" id="KW-0238">DNA-binding</keyword>
<feature type="region of interest" description="Disordered" evidence="13">
    <location>
        <begin position="649"/>
        <end position="700"/>
    </location>
</feature>
<evidence type="ECO:0000256" key="8">
    <source>
        <dbReference type="ARBA" id="ARBA00022763"/>
    </source>
</evidence>
<evidence type="ECO:0000256" key="12">
    <source>
        <dbReference type="ARBA" id="ARBA00023242"/>
    </source>
</evidence>
<evidence type="ECO:0000313" key="15">
    <source>
        <dbReference type="EMBL" id="RPA79333.1"/>
    </source>
</evidence>
<name>A0A3N4HZQ0_ASCIM</name>
<evidence type="ECO:0000256" key="5">
    <source>
        <dbReference type="ARBA" id="ARBA00022679"/>
    </source>
</evidence>
<evidence type="ECO:0000256" key="9">
    <source>
        <dbReference type="ARBA" id="ARBA00022842"/>
    </source>
</evidence>
<evidence type="ECO:0000256" key="3">
    <source>
        <dbReference type="ARBA" id="ARBA00020399"/>
    </source>
</evidence>
<feature type="compositionally biased region" description="Polar residues" evidence="13">
    <location>
        <begin position="43"/>
        <end position="78"/>
    </location>
</feature>
<evidence type="ECO:0000256" key="1">
    <source>
        <dbReference type="ARBA" id="ARBA00004123"/>
    </source>
</evidence>
<feature type="region of interest" description="Disordered" evidence="13">
    <location>
        <begin position="138"/>
        <end position="196"/>
    </location>
</feature>
<dbReference type="PANTHER" id="PTHR45990">
    <property type="entry name" value="DNA REPAIR PROTEIN REV1"/>
    <property type="match status" value="1"/>
</dbReference>
<organism evidence="15 16">
    <name type="scientific">Ascobolus immersus RN42</name>
    <dbReference type="NCBI Taxonomy" id="1160509"/>
    <lineage>
        <taxon>Eukaryota</taxon>
        <taxon>Fungi</taxon>
        <taxon>Dikarya</taxon>
        <taxon>Ascomycota</taxon>
        <taxon>Pezizomycotina</taxon>
        <taxon>Pezizomycetes</taxon>
        <taxon>Pezizales</taxon>
        <taxon>Ascobolaceae</taxon>
        <taxon>Ascobolus</taxon>
    </lineage>
</organism>
<reference evidence="15 16" key="1">
    <citation type="journal article" date="2018" name="Nat. Ecol. Evol.">
        <title>Pezizomycetes genomes reveal the molecular basis of ectomycorrhizal truffle lifestyle.</title>
        <authorList>
            <person name="Murat C."/>
            <person name="Payen T."/>
            <person name="Noel B."/>
            <person name="Kuo A."/>
            <person name="Morin E."/>
            <person name="Chen J."/>
            <person name="Kohler A."/>
            <person name="Krizsan K."/>
            <person name="Balestrini R."/>
            <person name="Da Silva C."/>
            <person name="Montanini B."/>
            <person name="Hainaut M."/>
            <person name="Levati E."/>
            <person name="Barry K.W."/>
            <person name="Belfiori B."/>
            <person name="Cichocki N."/>
            <person name="Clum A."/>
            <person name="Dockter R.B."/>
            <person name="Fauchery L."/>
            <person name="Guy J."/>
            <person name="Iotti M."/>
            <person name="Le Tacon F."/>
            <person name="Lindquist E.A."/>
            <person name="Lipzen A."/>
            <person name="Malagnac F."/>
            <person name="Mello A."/>
            <person name="Molinier V."/>
            <person name="Miyauchi S."/>
            <person name="Poulain J."/>
            <person name="Riccioni C."/>
            <person name="Rubini A."/>
            <person name="Sitrit Y."/>
            <person name="Splivallo R."/>
            <person name="Traeger S."/>
            <person name="Wang M."/>
            <person name="Zifcakova L."/>
            <person name="Wipf D."/>
            <person name="Zambonelli A."/>
            <person name="Paolocci F."/>
            <person name="Nowrousian M."/>
            <person name="Ottonello S."/>
            <person name="Baldrian P."/>
            <person name="Spatafora J.W."/>
            <person name="Henrissat B."/>
            <person name="Nagy L.G."/>
            <person name="Aury J.M."/>
            <person name="Wincker P."/>
            <person name="Grigoriev I.V."/>
            <person name="Bonfante P."/>
            <person name="Martin F.M."/>
        </authorList>
    </citation>
    <scope>NUCLEOTIDE SEQUENCE [LARGE SCALE GENOMIC DNA]</scope>
    <source>
        <strain evidence="15 16">RN42</strain>
    </source>
</reference>
<dbReference type="FunFam" id="3.30.1490.100:FF:000001">
    <property type="entry name" value="DNA repair protein REV1"/>
    <property type="match status" value="1"/>
</dbReference>
<keyword evidence="16" id="KW-1185">Reference proteome</keyword>
<dbReference type="Gene3D" id="3.40.1170.60">
    <property type="match status" value="1"/>
</dbReference>
<dbReference type="Pfam" id="PF16727">
    <property type="entry name" value="REV1_C"/>
    <property type="match status" value="1"/>
</dbReference>
<dbReference type="Pfam" id="PF21999">
    <property type="entry name" value="IMS_HHH_1"/>
    <property type="match status" value="1"/>
</dbReference>
<feature type="region of interest" description="Disordered" evidence="13">
    <location>
        <begin position="1"/>
        <end position="126"/>
    </location>
</feature>
<dbReference type="InterPro" id="IPR036775">
    <property type="entry name" value="DNA_pol_Y-fam_lit_finger_sf"/>
</dbReference>
<feature type="compositionally biased region" description="Polar residues" evidence="13">
    <location>
        <begin position="784"/>
        <end position="794"/>
    </location>
</feature>
<feature type="domain" description="UmuC" evidence="14">
    <location>
        <begin position="266"/>
        <end position="463"/>
    </location>
</feature>
<protein>
    <recommendedName>
        <fullName evidence="3">DNA repair protein REV1</fullName>
    </recommendedName>
</protein>
<dbReference type="GO" id="GO:0046872">
    <property type="term" value="F:metal ion binding"/>
    <property type="evidence" value="ECO:0007669"/>
    <property type="project" value="UniProtKB-KW"/>
</dbReference>
<keyword evidence="8" id="KW-0227">DNA damage</keyword>
<dbReference type="Gene3D" id="1.10.150.20">
    <property type="entry name" value="5' to 3' exonuclease, C-terminal subdomain"/>
    <property type="match status" value="1"/>
</dbReference>
<dbReference type="InterPro" id="IPR017961">
    <property type="entry name" value="DNA_pol_Y-fam_little_finger"/>
</dbReference>
<feature type="compositionally biased region" description="Polar residues" evidence="13">
    <location>
        <begin position="93"/>
        <end position="102"/>
    </location>
</feature>
<accession>A0A3N4HZQ0</accession>
<evidence type="ECO:0000256" key="11">
    <source>
        <dbReference type="ARBA" id="ARBA00023204"/>
    </source>
</evidence>
<evidence type="ECO:0000256" key="6">
    <source>
        <dbReference type="ARBA" id="ARBA00022695"/>
    </source>
</evidence>
<gene>
    <name evidence="15" type="ORF">BJ508DRAFT_328408</name>
</gene>
<dbReference type="STRING" id="1160509.A0A3N4HZQ0"/>
<evidence type="ECO:0000259" key="14">
    <source>
        <dbReference type="PROSITE" id="PS50173"/>
    </source>
</evidence>
<keyword evidence="9" id="KW-0460">Magnesium</keyword>
<dbReference type="GO" id="GO:0070987">
    <property type="term" value="P:error-free translesion synthesis"/>
    <property type="evidence" value="ECO:0007669"/>
    <property type="project" value="UniProtKB-ARBA"/>
</dbReference>
<dbReference type="InterPro" id="IPR043502">
    <property type="entry name" value="DNA/RNA_pol_sf"/>
</dbReference>
<dbReference type="SUPFAM" id="SSF100879">
    <property type="entry name" value="Lesion bypass DNA polymerase (Y-family), little finger domain"/>
    <property type="match status" value="1"/>
</dbReference>
<feature type="compositionally biased region" description="Low complexity" evidence="13">
    <location>
        <begin position="727"/>
        <end position="738"/>
    </location>
</feature>
<dbReference type="InterPro" id="IPR031991">
    <property type="entry name" value="Rev1_C"/>
</dbReference>
<dbReference type="Gene3D" id="6.10.250.1630">
    <property type="match status" value="1"/>
</dbReference>
<evidence type="ECO:0000256" key="7">
    <source>
        <dbReference type="ARBA" id="ARBA00022723"/>
    </source>
</evidence>
<feature type="compositionally biased region" description="Basic and acidic residues" evidence="13">
    <location>
        <begin position="8"/>
        <end position="17"/>
    </location>
</feature>
<dbReference type="GO" id="GO:0006281">
    <property type="term" value="P:DNA repair"/>
    <property type="evidence" value="ECO:0007669"/>
    <property type="project" value="UniProtKB-KW"/>
</dbReference>
<evidence type="ECO:0000256" key="10">
    <source>
        <dbReference type="ARBA" id="ARBA00023125"/>
    </source>
</evidence>
<dbReference type="CDD" id="cd01701">
    <property type="entry name" value="PolY_Rev1"/>
    <property type="match status" value="1"/>
</dbReference>
<dbReference type="Pfam" id="PF11799">
    <property type="entry name" value="IMS_C"/>
    <property type="match status" value="1"/>
</dbReference>
<dbReference type="Gene3D" id="6.10.250.1490">
    <property type="match status" value="1"/>
</dbReference>
<keyword evidence="4" id="KW-0237">DNA synthesis</keyword>
<dbReference type="GO" id="GO:0003887">
    <property type="term" value="F:DNA-directed DNA polymerase activity"/>
    <property type="evidence" value="ECO:0007669"/>
    <property type="project" value="InterPro"/>
</dbReference>
<feature type="region of interest" description="Disordered" evidence="13">
    <location>
        <begin position="727"/>
        <end position="809"/>
    </location>
</feature>
<feature type="compositionally biased region" description="Low complexity" evidence="13">
    <location>
        <begin position="836"/>
        <end position="859"/>
    </location>
</feature>
<keyword evidence="11" id="KW-0234">DNA repair</keyword>
<dbReference type="InterPro" id="IPR043128">
    <property type="entry name" value="Rev_trsase/Diguanyl_cyclase"/>
</dbReference>
<dbReference type="Pfam" id="PF00817">
    <property type="entry name" value="IMS"/>
    <property type="match status" value="1"/>
</dbReference>
<keyword evidence="6" id="KW-0548">Nucleotidyltransferase</keyword>
<dbReference type="Pfam" id="PF14377">
    <property type="entry name" value="UBM"/>
    <property type="match status" value="2"/>
</dbReference>
<keyword evidence="7" id="KW-0479">Metal-binding</keyword>
<evidence type="ECO:0000256" key="13">
    <source>
        <dbReference type="SAM" id="MobiDB-lite"/>
    </source>
</evidence>
<comment type="similarity">
    <text evidence="2">Belongs to the DNA polymerase type-Y family.</text>
</comment>
<dbReference type="PROSITE" id="PS50173">
    <property type="entry name" value="UMUC"/>
    <property type="match status" value="1"/>
</dbReference>
<dbReference type="Gene3D" id="3.30.70.270">
    <property type="match status" value="1"/>
</dbReference>
<dbReference type="PANTHER" id="PTHR45990:SF1">
    <property type="entry name" value="DNA REPAIR PROTEIN REV1"/>
    <property type="match status" value="1"/>
</dbReference>
<evidence type="ECO:0000313" key="16">
    <source>
        <dbReference type="Proteomes" id="UP000275078"/>
    </source>
</evidence>
<proteinExistence type="inferred from homology"/>
<feature type="region of interest" description="Disordered" evidence="13">
    <location>
        <begin position="827"/>
        <end position="859"/>
    </location>
</feature>
<dbReference type="InterPro" id="IPR001126">
    <property type="entry name" value="UmuC"/>
</dbReference>
<dbReference type="GO" id="GO:0017125">
    <property type="term" value="F:deoxycytidyl transferase activity"/>
    <property type="evidence" value="ECO:0007669"/>
    <property type="project" value="TreeGrafter"/>
</dbReference>
<comment type="subcellular location">
    <subcellularLocation>
        <location evidence="1">Nucleus</location>
    </subcellularLocation>
</comment>
<dbReference type="SUPFAM" id="SSF56672">
    <property type="entry name" value="DNA/RNA polymerases"/>
    <property type="match status" value="1"/>
</dbReference>
<dbReference type="OrthoDB" id="427711at2759"/>
<feature type="compositionally biased region" description="Polar residues" evidence="13">
    <location>
        <begin position="677"/>
        <end position="690"/>
    </location>
</feature>
<dbReference type="Gene3D" id="3.30.1490.100">
    <property type="entry name" value="DNA polymerase, Y-family, little finger domain"/>
    <property type="match status" value="1"/>
</dbReference>
<dbReference type="InterPro" id="IPR025527">
    <property type="entry name" value="HUWE1/Rev1_UBM"/>
</dbReference>
<evidence type="ECO:0000256" key="4">
    <source>
        <dbReference type="ARBA" id="ARBA00022634"/>
    </source>
</evidence>
<feature type="compositionally biased region" description="Low complexity" evidence="13">
    <location>
        <begin position="654"/>
        <end position="667"/>
    </location>
</feature>
<dbReference type="AlphaFoldDB" id="A0A3N4HZQ0"/>
<dbReference type="InterPro" id="IPR053848">
    <property type="entry name" value="IMS_HHH_1"/>
</dbReference>
<dbReference type="GO" id="GO:0003684">
    <property type="term" value="F:damaged DNA binding"/>
    <property type="evidence" value="ECO:0007669"/>
    <property type="project" value="InterPro"/>
</dbReference>
<dbReference type="GO" id="GO:0005634">
    <property type="term" value="C:nucleus"/>
    <property type="evidence" value="ECO:0007669"/>
    <property type="project" value="UniProtKB-SubCell"/>
</dbReference>